<evidence type="ECO:0000256" key="4">
    <source>
        <dbReference type="ARBA" id="ARBA00022827"/>
    </source>
</evidence>
<dbReference type="SUPFAM" id="SSF51905">
    <property type="entry name" value="FAD/NAD(P)-binding domain"/>
    <property type="match status" value="1"/>
</dbReference>
<feature type="transmembrane region" description="Helical" evidence="11">
    <location>
        <begin position="6"/>
        <end position="23"/>
    </location>
</feature>
<keyword evidence="5 10" id="KW-0521">NADP</keyword>
<comment type="pathway">
    <text evidence="10">Cofactor biosynthesis; NAD(+) biosynthesis; quinolinate from L-kynurenine: step 1/3.</text>
</comment>
<dbReference type="GO" id="GO:0006569">
    <property type="term" value="P:L-tryptophan catabolic process"/>
    <property type="evidence" value="ECO:0007669"/>
    <property type="project" value="UniProtKB-UniRule"/>
</dbReference>
<dbReference type="AlphaFoldDB" id="A0A2T9YEQ7"/>
<dbReference type="Pfam" id="PF01494">
    <property type="entry name" value="FAD_binding_3"/>
    <property type="match status" value="1"/>
</dbReference>
<accession>A0A2T9YEQ7</accession>
<keyword evidence="8 10" id="KW-0496">Mitochondrion</keyword>
<evidence type="ECO:0000256" key="7">
    <source>
        <dbReference type="ARBA" id="ARBA00023033"/>
    </source>
</evidence>
<comment type="function">
    <text evidence="10">Catalyzes the hydroxylation of L-kynurenine (L-Kyn) to form 3-hydroxy-L-kynurenine (L-3OHKyn). Required for synthesis of quinolinic acid.</text>
</comment>
<protein>
    <recommendedName>
        <fullName evidence="10">Kynurenine 3-monooxygenase</fullName>
        <ecNumber evidence="10">1.14.13.9</ecNumber>
    </recommendedName>
    <alternativeName>
        <fullName evidence="10">Biosynthesis of nicotinic acid protein 4</fullName>
    </alternativeName>
    <alternativeName>
        <fullName evidence="10">Kynurenine 3-hydroxylase</fullName>
    </alternativeName>
</protein>
<dbReference type="UniPathway" id="UPA00253">
    <property type="reaction ID" value="UER00328"/>
</dbReference>
<dbReference type="PRINTS" id="PR00420">
    <property type="entry name" value="RNGMNOXGNASE"/>
</dbReference>
<dbReference type="InterPro" id="IPR027545">
    <property type="entry name" value="Kynurenine_monooxygenase"/>
</dbReference>
<keyword evidence="14" id="KW-1185">Reference proteome</keyword>
<dbReference type="GO" id="GO:0043420">
    <property type="term" value="P:anthranilate metabolic process"/>
    <property type="evidence" value="ECO:0007669"/>
    <property type="project" value="UniProtKB-UniRule"/>
</dbReference>
<keyword evidence="7 10" id="KW-0503">Monooxygenase</keyword>
<comment type="cofactor">
    <cofactor evidence="1 10">
        <name>FAD</name>
        <dbReference type="ChEBI" id="CHEBI:57692"/>
    </cofactor>
</comment>
<keyword evidence="4 10" id="KW-0274">FAD</keyword>
<evidence type="ECO:0000256" key="9">
    <source>
        <dbReference type="ARBA" id="ARBA00047818"/>
    </source>
</evidence>
<dbReference type="GO" id="GO:0004502">
    <property type="term" value="F:kynurenine 3-monooxygenase activity"/>
    <property type="evidence" value="ECO:0007669"/>
    <property type="project" value="UniProtKB-UniRule"/>
</dbReference>
<dbReference type="GO" id="GO:0034354">
    <property type="term" value="P:'de novo' NAD+ biosynthetic process from L-tryptophan"/>
    <property type="evidence" value="ECO:0007669"/>
    <property type="project" value="UniProtKB-UniRule"/>
</dbReference>
<gene>
    <name evidence="10" type="primary">BNA4</name>
    <name evidence="13" type="ORF">BB559_004413</name>
</gene>
<evidence type="ECO:0000313" key="14">
    <source>
        <dbReference type="Proteomes" id="UP000245699"/>
    </source>
</evidence>
<dbReference type="EMBL" id="MBFT01000461">
    <property type="protein sequence ID" value="PVU90822.1"/>
    <property type="molecule type" value="Genomic_DNA"/>
</dbReference>
<evidence type="ECO:0000256" key="10">
    <source>
        <dbReference type="HAMAP-Rule" id="MF_03018"/>
    </source>
</evidence>
<proteinExistence type="inferred from homology"/>
<evidence type="ECO:0000256" key="5">
    <source>
        <dbReference type="ARBA" id="ARBA00022857"/>
    </source>
</evidence>
<reference evidence="13 14" key="1">
    <citation type="journal article" date="2018" name="MBio">
        <title>Comparative Genomics Reveals the Core Gene Toolbox for the Fungus-Insect Symbiosis.</title>
        <authorList>
            <person name="Wang Y."/>
            <person name="Stata M."/>
            <person name="Wang W."/>
            <person name="Stajich J.E."/>
            <person name="White M.M."/>
            <person name="Moncalvo J.M."/>
        </authorList>
    </citation>
    <scope>NUCLEOTIDE SEQUENCE [LARGE SCALE GENOMIC DNA]</scope>
    <source>
        <strain evidence="13 14">AUS-77-4</strain>
    </source>
</reference>
<comment type="similarity">
    <text evidence="10">Belongs to the aromatic-ring hydroxylase family. KMO subfamily.</text>
</comment>
<keyword evidence="2 10" id="KW-0285">Flavoprotein</keyword>
<dbReference type="Proteomes" id="UP000245699">
    <property type="component" value="Unassembled WGS sequence"/>
</dbReference>
<evidence type="ECO:0000256" key="8">
    <source>
        <dbReference type="ARBA" id="ARBA00023128"/>
    </source>
</evidence>
<dbReference type="HAMAP" id="MF_01971">
    <property type="entry name" value="Kynurenine_monooxygenase"/>
    <property type="match status" value="1"/>
</dbReference>
<dbReference type="GO" id="GO:0019805">
    <property type="term" value="P:quinolinate biosynthetic process"/>
    <property type="evidence" value="ECO:0007669"/>
    <property type="project" value="UniProtKB-UniRule"/>
</dbReference>
<keyword evidence="10" id="KW-1000">Mitochondrion outer membrane</keyword>
<dbReference type="EC" id="1.14.13.9" evidence="10"/>
<dbReference type="PROSITE" id="PS51257">
    <property type="entry name" value="PROKAR_LIPOPROTEIN"/>
    <property type="match status" value="1"/>
</dbReference>
<evidence type="ECO:0000256" key="2">
    <source>
        <dbReference type="ARBA" id="ARBA00022630"/>
    </source>
</evidence>
<name>A0A2T9YEQ7_9FUNG</name>
<comment type="catalytic activity">
    <reaction evidence="9 10">
        <text>L-kynurenine + NADPH + O2 + H(+) = 3-hydroxy-L-kynurenine + NADP(+) + H2O</text>
        <dbReference type="Rhea" id="RHEA:20545"/>
        <dbReference type="ChEBI" id="CHEBI:15377"/>
        <dbReference type="ChEBI" id="CHEBI:15378"/>
        <dbReference type="ChEBI" id="CHEBI:15379"/>
        <dbReference type="ChEBI" id="CHEBI:57783"/>
        <dbReference type="ChEBI" id="CHEBI:57959"/>
        <dbReference type="ChEBI" id="CHEBI:58125"/>
        <dbReference type="ChEBI" id="CHEBI:58349"/>
        <dbReference type="EC" id="1.14.13.9"/>
    </reaction>
</comment>
<dbReference type="Gene3D" id="3.50.50.60">
    <property type="entry name" value="FAD/NAD(P)-binding domain"/>
    <property type="match status" value="1"/>
</dbReference>
<keyword evidence="3 10" id="KW-0662">Pyridine nucleotide biosynthesis</keyword>
<evidence type="ECO:0000256" key="11">
    <source>
        <dbReference type="SAM" id="Phobius"/>
    </source>
</evidence>
<evidence type="ECO:0000259" key="12">
    <source>
        <dbReference type="Pfam" id="PF01494"/>
    </source>
</evidence>
<evidence type="ECO:0000256" key="6">
    <source>
        <dbReference type="ARBA" id="ARBA00023002"/>
    </source>
</evidence>
<evidence type="ECO:0000256" key="3">
    <source>
        <dbReference type="ARBA" id="ARBA00022642"/>
    </source>
</evidence>
<keyword evidence="11" id="KW-0812">Transmembrane</keyword>
<evidence type="ECO:0000256" key="1">
    <source>
        <dbReference type="ARBA" id="ARBA00001974"/>
    </source>
</evidence>
<dbReference type="InterPro" id="IPR036188">
    <property type="entry name" value="FAD/NAD-bd_sf"/>
</dbReference>
<dbReference type="FunFam" id="3.50.50.60:FF:000129">
    <property type="entry name" value="Kynurenine 3-monooxygenase"/>
    <property type="match status" value="1"/>
</dbReference>
<evidence type="ECO:0000313" key="13">
    <source>
        <dbReference type="EMBL" id="PVU90822.1"/>
    </source>
</evidence>
<dbReference type="STRING" id="61424.A0A2T9YEQ7"/>
<dbReference type="PANTHER" id="PTHR46028">
    <property type="entry name" value="KYNURENINE 3-MONOOXYGENASE"/>
    <property type="match status" value="1"/>
</dbReference>
<keyword evidence="6 10" id="KW-0560">Oxidoreductase</keyword>
<dbReference type="PANTHER" id="PTHR46028:SF2">
    <property type="entry name" value="KYNURENINE 3-MONOOXYGENASE"/>
    <property type="match status" value="1"/>
</dbReference>
<comment type="caution">
    <text evidence="13">The sequence shown here is derived from an EMBL/GenBank/DDBJ whole genome shotgun (WGS) entry which is preliminary data.</text>
</comment>
<organism evidence="13 14">
    <name type="scientific">Furculomyces boomerangus</name>
    <dbReference type="NCBI Taxonomy" id="61424"/>
    <lineage>
        <taxon>Eukaryota</taxon>
        <taxon>Fungi</taxon>
        <taxon>Fungi incertae sedis</taxon>
        <taxon>Zoopagomycota</taxon>
        <taxon>Kickxellomycotina</taxon>
        <taxon>Harpellomycetes</taxon>
        <taxon>Harpellales</taxon>
        <taxon>Harpellaceae</taxon>
        <taxon>Furculomyces</taxon>
    </lineage>
</organism>
<dbReference type="GO" id="GO:0070189">
    <property type="term" value="P:kynurenine metabolic process"/>
    <property type="evidence" value="ECO:0007669"/>
    <property type="project" value="TreeGrafter"/>
</dbReference>
<dbReference type="GO" id="GO:0071949">
    <property type="term" value="F:FAD binding"/>
    <property type="evidence" value="ECO:0007669"/>
    <property type="project" value="InterPro"/>
</dbReference>
<dbReference type="InterPro" id="IPR002938">
    <property type="entry name" value="FAD-bd"/>
</dbReference>
<dbReference type="OrthoDB" id="10053569at2759"/>
<sequence length="487" mass="55429">MSQNKVIIAGGGLVGSLAACYFAKRGWIVELYERSPDPRKSDSNERITRRSINLAISTRGLSAINRVDPDLKKKVMDIVLPMYGRMIHDLDGKLNGQSYSPHGEFINSIDRGLLNQILLTECEKYPTTTIFFEHSLESCNFENKTAVFKNIATGQDITASADLIIGADGAWSTARRYLQYSTRVNLEQTYIEHAYCELEMKPKNGEFAMVKDHLHIWPRKTFMLIALPNLDKSFTCTLFMPWSKFNSIKTEEDLFKFFEEYFPDSIPLFGKEGILEYFKNPKGPLFYVKCTPHHYKGNGVIVGDAAHCTVPFYAQGMNCGFEDIEILDTLLVEQAAPLVDPTDNEATKDVKTNRLTNSQIEAALIKYTACRPRDSASMIDLAMHNYVEMRHSVSMLSYKIRNWIEKKLHLVFPKTIIPLYSMVSFSKMSYTNAVAQWNKQTDWLRFAINSITRVSLITAAFFAIKYGGPRLGYRLPAISEITKLIKK</sequence>
<keyword evidence="10 11" id="KW-0472">Membrane</keyword>
<feature type="domain" description="FAD-binding" evidence="12">
    <location>
        <begin position="5"/>
        <end position="331"/>
    </location>
</feature>
<dbReference type="GO" id="GO:0005741">
    <property type="term" value="C:mitochondrial outer membrane"/>
    <property type="evidence" value="ECO:0007669"/>
    <property type="project" value="UniProtKB-SubCell"/>
</dbReference>
<keyword evidence="11" id="KW-1133">Transmembrane helix</keyword>
<comment type="subcellular location">
    <subcellularLocation>
        <location evidence="10">Mitochondrion outer membrane</location>
    </subcellularLocation>
</comment>